<gene>
    <name evidence="5" type="primary">LOC116208966</name>
</gene>
<reference evidence="5" key="2">
    <citation type="submission" date="2025-08" db="UniProtKB">
        <authorList>
            <consortium name="RefSeq"/>
        </authorList>
    </citation>
    <scope>IDENTIFICATION</scope>
    <source>
        <tissue evidence="5">Leaf</tissue>
    </source>
</reference>
<feature type="region of interest" description="Disordered" evidence="2">
    <location>
        <begin position="1"/>
        <end position="22"/>
    </location>
</feature>
<dbReference type="InterPro" id="IPR001878">
    <property type="entry name" value="Znf_CCHC"/>
</dbReference>
<feature type="domain" description="CCHC-type" evidence="3">
    <location>
        <begin position="223"/>
        <end position="236"/>
    </location>
</feature>
<keyword evidence="1" id="KW-0862">Zinc</keyword>
<evidence type="ECO:0000313" key="5">
    <source>
        <dbReference type="RefSeq" id="XP_031398403.1"/>
    </source>
</evidence>
<dbReference type="PANTHER" id="PTHR37610">
    <property type="entry name" value="CCHC-TYPE DOMAIN-CONTAINING PROTEIN"/>
    <property type="match status" value="1"/>
</dbReference>
<evidence type="ECO:0000313" key="4">
    <source>
        <dbReference type="Proteomes" id="UP000515151"/>
    </source>
</evidence>
<dbReference type="RefSeq" id="XP_031398403.1">
    <property type="nucleotide sequence ID" value="XM_031542543.1"/>
</dbReference>
<dbReference type="PROSITE" id="PS50158">
    <property type="entry name" value="ZF_CCHC"/>
    <property type="match status" value="1"/>
</dbReference>
<organism evidence="4 5">
    <name type="scientific">Punica granatum</name>
    <name type="common">Pomegranate</name>
    <dbReference type="NCBI Taxonomy" id="22663"/>
    <lineage>
        <taxon>Eukaryota</taxon>
        <taxon>Viridiplantae</taxon>
        <taxon>Streptophyta</taxon>
        <taxon>Embryophyta</taxon>
        <taxon>Tracheophyta</taxon>
        <taxon>Spermatophyta</taxon>
        <taxon>Magnoliopsida</taxon>
        <taxon>eudicotyledons</taxon>
        <taxon>Gunneridae</taxon>
        <taxon>Pentapetalae</taxon>
        <taxon>rosids</taxon>
        <taxon>malvids</taxon>
        <taxon>Myrtales</taxon>
        <taxon>Lythraceae</taxon>
        <taxon>Punica</taxon>
    </lineage>
</organism>
<dbReference type="AlphaFoldDB" id="A0A6P8E0V7"/>
<name>A0A6P8E0V7_PUNGR</name>
<dbReference type="GO" id="GO:0003676">
    <property type="term" value="F:nucleic acid binding"/>
    <property type="evidence" value="ECO:0007669"/>
    <property type="project" value="InterPro"/>
</dbReference>
<keyword evidence="1" id="KW-0479">Metal-binding</keyword>
<dbReference type="PANTHER" id="PTHR37610:SF97">
    <property type="entry name" value="RETROTRANSPOSON GAG DOMAIN-CONTAINING PROTEIN"/>
    <property type="match status" value="1"/>
</dbReference>
<reference evidence="4" key="1">
    <citation type="journal article" date="2020" name="Plant Biotechnol. J.">
        <title>The pomegranate (Punica granatum L.) draft genome dissects genetic divergence between soft- and hard-seeded cultivars.</title>
        <authorList>
            <person name="Luo X."/>
            <person name="Li H."/>
            <person name="Wu Z."/>
            <person name="Yao W."/>
            <person name="Zhao P."/>
            <person name="Cao D."/>
            <person name="Yu H."/>
            <person name="Li K."/>
            <person name="Poudel K."/>
            <person name="Zhao D."/>
            <person name="Zhang F."/>
            <person name="Xia X."/>
            <person name="Chen L."/>
            <person name="Wang Q."/>
            <person name="Jing D."/>
            <person name="Cao S."/>
        </authorList>
    </citation>
    <scope>NUCLEOTIDE SEQUENCE [LARGE SCALE GENOMIC DNA]</scope>
    <source>
        <strain evidence="4">cv. Tunisia</strain>
    </source>
</reference>
<sequence>MTAKNKVGMIDGTVARPPEGDPNRAKWEISNALVISWIFNTLDSKLQSSVACATVAQDLLEDLRERYSQGNETRIYQLKAEIGKLKQDGMTIPRYYSRLKGLWDELDNYLQIPACTCSAAKTYAAQREREKIHQFLMGLGSEYATVRSNILSHEPAHSLNKVHALILHEERQKMVALSHENTTPDAAVFLSKLTGNKAEMQGSGGTSGYGGQIGGRGGTSKTCYHCGRPEHLKNSCWLLHGFLGTWDSKKEKGK</sequence>
<accession>A0A6P8E0V7</accession>
<dbReference type="GeneID" id="116208966"/>
<protein>
    <submittedName>
        <fullName evidence="5">Uncharacterized protein LOC116208966</fullName>
    </submittedName>
</protein>
<evidence type="ECO:0000256" key="2">
    <source>
        <dbReference type="SAM" id="MobiDB-lite"/>
    </source>
</evidence>
<keyword evidence="1" id="KW-0863">Zinc-finger</keyword>
<dbReference type="Proteomes" id="UP000515151">
    <property type="component" value="Chromosome 5"/>
</dbReference>
<evidence type="ECO:0000256" key="1">
    <source>
        <dbReference type="PROSITE-ProRule" id="PRU00047"/>
    </source>
</evidence>
<evidence type="ECO:0000259" key="3">
    <source>
        <dbReference type="PROSITE" id="PS50158"/>
    </source>
</evidence>
<dbReference type="GO" id="GO:0008270">
    <property type="term" value="F:zinc ion binding"/>
    <property type="evidence" value="ECO:0007669"/>
    <property type="project" value="UniProtKB-KW"/>
</dbReference>
<proteinExistence type="predicted"/>
<keyword evidence="4" id="KW-1185">Reference proteome</keyword>
<dbReference type="OrthoDB" id="5544992at2759"/>